<dbReference type="EMBL" id="ASPP01006862">
    <property type="protein sequence ID" value="ETO28105.1"/>
    <property type="molecule type" value="Genomic_DNA"/>
</dbReference>
<protein>
    <submittedName>
        <fullName evidence="1">Uncharacterized protein</fullName>
    </submittedName>
</protein>
<evidence type="ECO:0000313" key="1">
    <source>
        <dbReference type="EMBL" id="ETO28105.1"/>
    </source>
</evidence>
<comment type="caution">
    <text evidence="1">The sequence shown here is derived from an EMBL/GenBank/DDBJ whole genome shotgun (WGS) entry which is preliminary data.</text>
</comment>
<accession>X6NP96</accession>
<gene>
    <name evidence="1" type="ORF">RFI_09025</name>
</gene>
<sequence length="116" mass="13907">MERKYSTERPEKPEKIEMLLQYRNRALQKIDATSDMEYNTFLAIVAELCEIDNEQSCVKYEQLMLLKITCTTKIFQGQNFFYISDETLWKKFWEKYGSLYASEFEKTCFVSYVIIS</sequence>
<organism evidence="1 2">
    <name type="scientific">Reticulomyxa filosa</name>
    <dbReference type="NCBI Taxonomy" id="46433"/>
    <lineage>
        <taxon>Eukaryota</taxon>
        <taxon>Sar</taxon>
        <taxon>Rhizaria</taxon>
        <taxon>Retaria</taxon>
        <taxon>Foraminifera</taxon>
        <taxon>Monothalamids</taxon>
        <taxon>Reticulomyxidae</taxon>
        <taxon>Reticulomyxa</taxon>
    </lineage>
</organism>
<dbReference type="Proteomes" id="UP000023152">
    <property type="component" value="Unassembled WGS sequence"/>
</dbReference>
<dbReference type="AlphaFoldDB" id="X6NP96"/>
<keyword evidence="2" id="KW-1185">Reference proteome</keyword>
<evidence type="ECO:0000313" key="2">
    <source>
        <dbReference type="Proteomes" id="UP000023152"/>
    </source>
</evidence>
<name>X6NP96_RETFI</name>
<reference evidence="1 2" key="1">
    <citation type="journal article" date="2013" name="Curr. Biol.">
        <title>The Genome of the Foraminiferan Reticulomyxa filosa.</title>
        <authorList>
            <person name="Glockner G."/>
            <person name="Hulsmann N."/>
            <person name="Schleicher M."/>
            <person name="Noegel A.A."/>
            <person name="Eichinger L."/>
            <person name="Gallinger C."/>
            <person name="Pawlowski J."/>
            <person name="Sierra R."/>
            <person name="Euteneuer U."/>
            <person name="Pillet L."/>
            <person name="Moustafa A."/>
            <person name="Platzer M."/>
            <person name="Groth M."/>
            <person name="Szafranski K."/>
            <person name="Schliwa M."/>
        </authorList>
    </citation>
    <scope>NUCLEOTIDE SEQUENCE [LARGE SCALE GENOMIC DNA]</scope>
</reference>
<proteinExistence type="predicted"/>